<sequence length="30" mass="3172">MHSRLGSASTTVTRATTMISPVLGRITLRG</sequence>
<dbReference type="EMBL" id="KI669569">
    <property type="protein sequence ID" value="ETN16131.1"/>
    <property type="molecule type" value="Genomic_DNA"/>
</dbReference>
<proteinExistence type="predicted"/>
<evidence type="ECO:0000313" key="2">
    <source>
        <dbReference type="Proteomes" id="UP000018817"/>
    </source>
</evidence>
<evidence type="ECO:0000313" key="1">
    <source>
        <dbReference type="EMBL" id="ETN16131.1"/>
    </source>
</evidence>
<gene>
    <name evidence="1" type="ORF">PPTG_21874</name>
</gene>
<organism evidence="1 2">
    <name type="scientific">Phytophthora nicotianae (strain INRA-310)</name>
    <name type="common">Phytophthora parasitica</name>
    <dbReference type="NCBI Taxonomy" id="761204"/>
    <lineage>
        <taxon>Eukaryota</taxon>
        <taxon>Sar</taxon>
        <taxon>Stramenopiles</taxon>
        <taxon>Oomycota</taxon>
        <taxon>Peronosporomycetes</taxon>
        <taxon>Peronosporales</taxon>
        <taxon>Peronosporaceae</taxon>
        <taxon>Phytophthora</taxon>
    </lineage>
</organism>
<accession>W2QT30</accession>
<reference evidence="2" key="1">
    <citation type="submission" date="2011-12" db="EMBL/GenBank/DDBJ databases">
        <authorList>
            <consortium name="The Broad Institute Genome Sequencing Platform"/>
            <person name="Russ C."/>
            <person name="Tyler B."/>
            <person name="Panabieres F."/>
            <person name="Shan W."/>
            <person name="Tripathy S."/>
            <person name="Grunwald N."/>
            <person name="Machado M."/>
            <person name="Young S.K."/>
            <person name="Zeng Q."/>
            <person name="Gargeya S."/>
            <person name="Fitzgerald M."/>
            <person name="Haas B."/>
            <person name="Abouelleil A."/>
            <person name="Alvarado L."/>
            <person name="Arachchi H.M."/>
            <person name="Berlin A."/>
            <person name="Chapman S.B."/>
            <person name="Gearin G."/>
            <person name="Goldberg J."/>
            <person name="Griggs A."/>
            <person name="Gujja S."/>
            <person name="Hansen M."/>
            <person name="Heiman D."/>
            <person name="Howarth C."/>
            <person name="Larimer J."/>
            <person name="Lui A."/>
            <person name="MacDonald P.J.P."/>
            <person name="McCowen C."/>
            <person name="Montmayeur A."/>
            <person name="Murphy C."/>
            <person name="Neiman D."/>
            <person name="Pearson M."/>
            <person name="Priest M."/>
            <person name="Roberts A."/>
            <person name="Saif S."/>
            <person name="Shea T."/>
            <person name="Sisk P."/>
            <person name="Stolte C."/>
            <person name="Sykes S."/>
            <person name="Wortman J."/>
            <person name="Nusbaum C."/>
            <person name="Birren B."/>
        </authorList>
    </citation>
    <scope>NUCLEOTIDE SEQUENCE [LARGE SCALE GENOMIC DNA]</scope>
    <source>
        <strain evidence="2">INRA-310</strain>
    </source>
</reference>
<dbReference type="Proteomes" id="UP000018817">
    <property type="component" value="Unassembled WGS sequence"/>
</dbReference>
<dbReference type="GeneID" id="20190473"/>
<name>W2QT30_PHYN3</name>
<reference evidence="1 2" key="2">
    <citation type="submission" date="2013-11" db="EMBL/GenBank/DDBJ databases">
        <title>The Genome Sequence of Phytophthora parasitica INRA-310.</title>
        <authorList>
            <consortium name="The Broad Institute Genomics Platform"/>
            <person name="Russ C."/>
            <person name="Tyler B."/>
            <person name="Panabieres F."/>
            <person name="Shan W."/>
            <person name="Tripathy S."/>
            <person name="Grunwald N."/>
            <person name="Machado M."/>
            <person name="Johnson C.S."/>
            <person name="Arredondo F."/>
            <person name="Hong C."/>
            <person name="Coffey M."/>
            <person name="Young S.K."/>
            <person name="Zeng Q."/>
            <person name="Gargeya S."/>
            <person name="Fitzgerald M."/>
            <person name="Abouelleil A."/>
            <person name="Alvarado L."/>
            <person name="Chapman S.B."/>
            <person name="Gainer-Dewar J."/>
            <person name="Goldberg J."/>
            <person name="Griggs A."/>
            <person name="Gujja S."/>
            <person name="Hansen M."/>
            <person name="Howarth C."/>
            <person name="Imamovic A."/>
            <person name="Ireland A."/>
            <person name="Larimer J."/>
            <person name="McCowan C."/>
            <person name="Murphy C."/>
            <person name="Pearson M."/>
            <person name="Poon T.W."/>
            <person name="Priest M."/>
            <person name="Roberts A."/>
            <person name="Saif S."/>
            <person name="Shea T."/>
            <person name="Sykes S."/>
            <person name="Wortman J."/>
            <person name="Nusbaum C."/>
            <person name="Birren B."/>
        </authorList>
    </citation>
    <scope>NUCLEOTIDE SEQUENCE [LARGE SCALE GENOMIC DNA]</scope>
    <source>
        <strain evidence="1 2">INRA-310</strain>
    </source>
</reference>
<dbReference type="AlphaFoldDB" id="W2QT30"/>
<protein>
    <submittedName>
        <fullName evidence="1">Uncharacterized protein</fullName>
    </submittedName>
</protein>
<dbReference type="RefSeq" id="XP_008898824.1">
    <property type="nucleotide sequence ID" value="XM_008900576.1"/>
</dbReference>
<dbReference type="VEuPathDB" id="FungiDB:PPTG_21874"/>